<feature type="compositionally biased region" description="Gly residues" evidence="7">
    <location>
        <begin position="152"/>
        <end position="162"/>
    </location>
</feature>
<gene>
    <name evidence="8" type="ORF">BC938DRAFT_475324</name>
</gene>
<keyword evidence="4" id="KW-0805">Transcription regulation</keyword>
<dbReference type="AlphaFoldDB" id="A0A433PWQ3"/>
<keyword evidence="9" id="KW-1185">Reference proteome</keyword>
<dbReference type="PANTHER" id="PTHR13581:SF5">
    <property type="entry name" value="MRG_MORF4L-BINDING PROTEIN"/>
    <property type="match status" value="1"/>
</dbReference>
<evidence type="ECO:0000256" key="6">
    <source>
        <dbReference type="ARBA" id="ARBA00023242"/>
    </source>
</evidence>
<evidence type="ECO:0000256" key="7">
    <source>
        <dbReference type="SAM" id="MobiDB-lite"/>
    </source>
</evidence>
<evidence type="ECO:0000256" key="2">
    <source>
        <dbReference type="ARBA" id="ARBA00007117"/>
    </source>
</evidence>
<comment type="similarity">
    <text evidence="2">Belongs to the EAF7 family.</text>
</comment>
<feature type="compositionally biased region" description="Polar residues" evidence="7">
    <location>
        <begin position="171"/>
        <end position="183"/>
    </location>
</feature>
<keyword evidence="5" id="KW-0804">Transcription</keyword>
<evidence type="ECO:0000313" key="9">
    <source>
        <dbReference type="Proteomes" id="UP000274822"/>
    </source>
</evidence>
<dbReference type="GO" id="GO:0035267">
    <property type="term" value="C:NuA4 histone acetyltransferase complex"/>
    <property type="evidence" value="ECO:0007669"/>
    <property type="project" value="TreeGrafter"/>
</dbReference>
<keyword evidence="6" id="KW-0539">Nucleus</keyword>
<comment type="caution">
    <text evidence="8">The sequence shown here is derived from an EMBL/GenBank/DDBJ whole genome shotgun (WGS) entry which is preliminary data.</text>
</comment>
<evidence type="ECO:0000256" key="1">
    <source>
        <dbReference type="ARBA" id="ARBA00004123"/>
    </source>
</evidence>
<keyword evidence="3" id="KW-0156">Chromatin regulator</keyword>
<dbReference type="GO" id="GO:0006357">
    <property type="term" value="P:regulation of transcription by RNA polymerase II"/>
    <property type="evidence" value="ECO:0007669"/>
    <property type="project" value="TreeGrafter"/>
</dbReference>
<evidence type="ECO:0000256" key="3">
    <source>
        <dbReference type="ARBA" id="ARBA00022853"/>
    </source>
</evidence>
<evidence type="ECO:0000256" key="5">
    <source>
        <dbReference type="ARBA" id="ARBA00023163"/>
    </source>
</evidence>
<dbReference type="Pfam" id="PF07904">
    <property type="entry name" value="Eaf7"/>
    <property type="match status" value="1"/>
</dbReference>
<feature type="region of interest" description="Disordered" evidence="7">
    <location>
        <begin position="42"/>
        <end position="62"/>
    </location>
</feature>
<accession>A0A433PWQ3</accession>
<evidence type="ECO:0008006" key="10">
    <source>
        <dbReference type="Google" id="ProtNLM"/>
    </source>
</evidence>
<organism evidence="8 9">
    <name type="scientific">Jimgerdemannia flammicorona</name>
    <dbReference type="NCBI Taxonomy" id="994334"/>
    <lineage>
        <taxon>Eukaryota</taxon>
        <taxon>Fungi</taxon>
        <taxon>Fungi incertae sedis</taxon>
        <taxon>Mucoromycota</taxon>
        <taxon>Mucoromycotina</taxon>
        <taxon>Endogonomycetes</taxon>
        <taxon>Endogonales</taxon>
        <taxon>Endogonaceae</taxon>
        <taxon>Jimgerdemannia</taxon>
    </lineage>
</organism>
<evidence type="ECO:0000256" key="4">
    <source>
        <dbReference type="ARBA" id="ARBA00023015"/>
    </source>
</evidence>
<sequence>MHKHFRMVMFQRLFNSESPVPCTADELWEQLNHYYDLDMMDDLEGPDYEDDTSSQSSATSFNFRADEFNLPIDDYEQLISEHRQDDHSSRQGSPSPPSKRLRTASKRDSSPTPSVGGRSTASTPEPEDGKKGRRGPRGPRTQATPDSSGRVSGTGMGGGIGSSGARRTRTLSTVSASTPTPGGSTRGRKPKKK</sequence>
<feature type="compositionally biased region" description="Acidic residues" evidence="7">
    <location>
        <begin position="42"/>
        <end position="52"/>
    </location>
</feature>
<comment type="subcellular location">
    <subcellularLocation>
        <location evidence="1">Nucleus</location>
    </subcellularLocation>
</comment>
<dbReference type="PANTHER" id="PTHR13581">
    <property type="entry name" value="MRG-BINDING PROTEIN"/>
    <property type="match status" value="1"/>
</dbReference>
<evidence type="ECO:0000313" key="8">
    <source>
        <dbReference type="EMBL" id="RUS21928.1"/>
    </source>
</evidence>
<feature type="region of interest" description="Disordered" evidence="7">
    <location>
        <begin position="82"/>
        <end position="193"/>
    </location>
</feature>
<name>A0A433PWQ3_9FUNG</name>
<proteinExistence type="inferred from homology"/>
<dbReference type="EMBL" id="RBNJ01020343">
    <property type="protein sequence ID" value="RUS21928.1"/>
    <property type="molecule type" value="Genomic_DNA"/>
</dbReference>
<reference evidence="8 9" key="1">
    <citation type="journal article" date="2018" name="New Phytol.">
        <title>Phylogenomics of Endogonaceae and evolution of mycorrhizas within Mucoromycota.</title>
        <authorList>
            <person name="Chang Y."/>
            <person name="Desiro A."/>
            <person name="Na H."/>
            <person name="Sandor L."/>
            <person name="Lipzen A."/>
            <person name="Clum A."/>
            <person name="Barry K."/>
            <person name="Grigoriev I.V."/>
            <person name="Martin F.M."/>
            <person name="Stajich J.E."/>
            <person name="Smith M.E."/>
            <person name="Bonito G."/>
            <person name="Spatafora J.W."/>
        </authorList>
    </citation>
    <scope>NUCLEOTIDE SEQUENCE [LARGE SCALE GENOMIC DNA]</scope>
    <source>
        <strain evidence="8 9">AD002</strain>
    </source>
</reference>
<dbReference type="GO" id="GO:0006325">
    <property type="term" value="P:chromatin organization"/>
    <property type="evidence" value="ECO:0007669"/>
    <property type="project" value="UniProtKB-KW"/>
</dbReference>
<dbReference type="Proteomes" id="UP000274822">
    <property type="component" value="Unassembled WGS sequence"/>
</dbReference>
<dbReference type="InterPro" id="IPR012423">
    <property type="entry name" value="Eaf7/MRGBP"/>
</dbReference>
<protein>
    <recommendedName>
        <fullName evidence="10">Chromatin modification-related protein EAF7-domain-containing protein</fullName>
    </recommendedName>
</protein>
<feature type="compositionally biased region" description="Polar residues" evidence="7">
    <location>
        <begin position="110"/>
        <end position="123"/>
    </location>
</feature>
<dbReference type="GO" id="GO:0005634">
    <property type="term" value="C:nucleus"/>
    <property type="evidence" value="ECO:0007669"/>
    <property type="project" value="UniProtKB-SubCell"/>
</dbReference>
<feature type="compositionally biased region" description="Polar residues" evidence="7">
    <location>
        <begin position="53"/>
        <end position="62"/>
    </location>
</feature>